<proteinExistence type="predicted"/>
<keyword evidence="4" id="KW-1185">Reference proteome</keyword>
<reference evidence="3 4" key="1">
    <citation type="submission" date="2019-11" db="EMBL/GenBank/DDBJ databases">
        <title>Novel Deefgea species.</title>
        <authorList>
            <person name="Han J.-H."/>
        </authorList>
    </citation>
    <scope>NUCLEOTIDE SEQUENCE [LARGE SCALE GENOMIC DNA]</scope>
    <source>
        <strain evidence="3 4">LMG 24817</strain>
    </source>
</reference>
<evidence type="ECO:0000313" key="4">
    <source>
        <dbReference type="Proteomes" id="UP001195660"/>
    </source>
</evidence>
<gene>
    <name evidence="3" type="ORF">GM173_03100</name>
</gene>
<accession>A0ABS2C957</accession>
<dbReference type="InterPro" id="IPR013540">
    <property type="entry name" value="ChitinaseA_N"/>
</dbReference>
<evidence type="ECO:0000256" key="1">
    <source>
        <dbReference type="SAM" id="SignalP"/>
    </source>
</evidence>
<comment type="caution">
    <text evidence="3">The sequence shown here is derived from an EMBL/GenBank/DDBJ whole genome shotgun (WGS) entry which is preliminary data.</text>
</comment>
<dbReference type="Pfam" id="PF08329">
    <property type="entry name" value="ChitinaseA_N"/>
    <property type="match status" value="1"/>
</dbReference>
<name>A0ABS2C957_9NEIS</name>
<dbReference type="InterPro" id="IPR013783">
    <property type="entry name" value="Ig-like_fold"/>
</dbReference>
<feature type="chain" id="PRO_5045126973" description="Chitinase A N-terminal domain-containing protein" evidence="1">
    <location>
        <begin position="18"/>
        <end position="414"/>
    </location>
</feature>
<dbReference type="Gene3D" id="2.60.40.10">
    <property type="entry name" value="Immunoglobulins"/>
    <property type="match status" value="1"/>
</dbReference>
<dbReference type="InterPro" id="IPR014756">
    <property type="entry name" value="Ig_E-set"/>
</dbReference>
<feature type="signal peptide" evidence="1">
    <location>
        <begin position="1"/>
        <end position="17"/>
    </location>
</feature>
<dbReference type="RefSeq" id="WP_203569857.1">
    <property type="nucleotide sequence ID" value="NZ_WOFE01000001.1"/>
</dbReference>
<keyword evidence="1" id="KW-0732">Signal</keyword>
<evidence type="ECO:0000259" key="2">
    <source>
        <dbReference type="Pfam" id="PF08329"/>
    </source>
</evidence>
<dbReference type="EMBL" id="WOFE01000001">
    <property type="protein sequence ID" value="MBM5570562.1"/>
    <property type="molecule type" value="Genomic_DNA"/>
</dbReference>
<organism evidence="3 4">
    <name type="scientific">Deefgea chitinilytica</name>
    <dbReference type="NCBI Taxonomy" id="570276"/>
    <lineage>
        <taxon>Bacteria</taxon>
        <taxon>Pseudomonadati</taxon>
        <taxon>Pseudomonadota</taxon>
        <taxon>Betaproteobacteria</taxon>
        <taxon>Neisseriales</taxon>
        <taxon>Chitinibacteraceae</taxon>
        <taxon>Deefgea</taxon>
    </lineage>
</organism>
<dbReference type="SUPFAM" id="SSF81296">
    <property type="entry name" value="E set domains"/>
    <property type="match status" value="1"/>
</dbReference>
<evidence type="ECO:0000313" key="3">
    <source>
        <dbReference type="EMBL" id="MBM5570562.1"/>
    </source>
</evidence>
<sequence length="414" mass="45334">MKVIGSIFLLLSATAQAGFLISSSDAEKREQLACRPSMILGMMECESLPTPAQPKGNDPAIRPAEFVPNSGVDMGAKIDSTPIQPFLDPVPARAKTGPFTIAWNIGFGDAGLWWELWDNNQLRYRGKDFVPRRLNGKVDPVKQLTARGDHTTAETVIEAVQGGEFTIAQIEPGLHKWVVRLCNGTLEQPKCSESSAETWVDLGPVDANQAKVERPDIPVLAWTPPVTTEGLALIRWNIYWGNTGKVWEVLNHGKAIYRSAKFTDETEKSQEGQVELPLLNGTHQLSVRLCAETLCSESDKVTVEAMLGPEIAPAAPLVQVHTANDPELGVGLPMGKVLLSWQTTAPSVAPDRWLLIDVNKRQVILSQKITRACSAGVWCGSWQGVPATRPANWQVKLCRAKQCVDSEMFEVPTE</sequence>
<dbReference type="Proteomes" id="UP001195660">
    <property type="component" value="Unassembled WGS sequence"/>
</dbReference>
<feature type="domain" description="Chitinase A N-terminal" evidence="2">
    <location>
        <begin position="234"/>
        <end position="303"/>
    </location>
</feature>
<protein>
    <recommendedName>
        <fullName evidence="2">Chitinase A N-terminal domain-containing protein</fullName>
    </recommendedName>
</protein>